<dbReference type="Proteomes" id="UP001057375">
    <property type="component" value="Unassembled WGS sequence"/>
</dbReference>
<evidence type="ECO:0000313" key="1">
    <source>
        <dbReference type="EMBL" id="GKT23147.1"/>
    </source>
</evidence>
<protein>
    <submittedName>
        <fullName evidence="1">Uncharacterized protein</fullName>
    </submittedName>
</protein>
<organism evidence="1 2">
    <name type="scientific">Aduncisulcus paluster</name>
    <dbReference type="NCBI Taxonomy" id="2918883"/>
    <lineage>
        <taxon>Eukaryota</taxon>
        <taxon>Metamonada</taxon>
        <taxon>Carpediemonas-like organisms</taxon>
        <taxon>Aduncisulcus</taxon>
    </lineage>
</organism>
<keyword evidence="2" id="KW-1185">Reference proteome</keyword>
<reference evidence="1" key="1">
    <citation type="submission" date="2022-03" db="EMBL/GenBank/DDBJ databases">
        <title>Draft genome sequence of Aduncisulcus paluster, a free-living microaerophilic Fornicata.</title>
        <authorList>
            <person name="Yuyama I."/>
            <person name="Kume K."/>
            <person name="Tamura T."/>
            <person name="Inagaki Y."/>
            <person name="Hashimoto T."/>
        </authorList>
    </citation>
    <scope>NUCLEOTIDE SEQUENCE</scope>
    <source>
        <strain evidence="1">NY0171</strain>
    </source>
</reference>
<accession>A0ABQ5K3W8</accession>
<name>A0ABQ5K3W8_9EUKA</name>
<gene>
    <name evidence="1" type="ORF">ADUPG1_012339</name>
</gene>
<comment type="caution">
    <text evidence="1">The sequence shown here is derived from an EMBL/GenBank/DDBJ whole genome shotgun (WGS) entry which is preliminary data.</text>
</comment>
<dbReference type="EMBL" id="BQXS01012446">
    <property type="protein sequence ID" value="GKT23147.1"/>
    <property type="molecule type" value="Genomic_DNA"/>
</dbReference>
<evidence type="ECO:0000313" key="2">
    <source>
        <dbReference type="Proteomes" id="UP001057375"/>
    </source>
</evidence>
<proteinExistence type="predicted"/>
<sequence length="176" mass="19681">MAIVYHSINSLVFLQTSNITRVTRTFCCSLRDIHPFVRGIVNGVPERVSKIMSTATQLLSCVVANIATGGDHVHCNLSTVYTAKTLLAASDVICRGRSKRLRKTPALYKLIHRVWTDCHHPMLYGYDKGVSQALSEYAKQWSNHVPYGGRLLEKDMKHDSIAVIHCMSSRPKVSPD</sequence>